<proteinExistence type="predicted"/>
<protein>
    <recommendedName>
        <fullName evidence="6">Secreted protein</fullName>
    </recommendedName>
</protein>
<sequence length="161" mass="17140">MGSSGVTAAVSVLAAGMVAVGLAAPAYGTDQITANALGTYDAVYEWGTKTWVVTPCDGDAFQCVYVTQYNADDVERESPSWSGNAYWQVGWWIMRGVLDRNAVTCEDGSQHDLVMNYAWDAASGRAIRSFHDPGLCGETGNGANEFTLHRIGPPPPPPPPV</sequence>
<evidence type="ECO:0000313" key="4">
    <source>
        <dbReference type="Proteomes" id="UP000069773"/>
    </source>
</evidence>
<reference evidence="2 4" key="1">
    <citation type="journal article" date="2016" name="Genome Announc.">
        <title>Draft Genome Sequences of Five Rapidly Growing Mycobacterium Species, M. thermoresistibile, M. fortuitum subsp. acetamidolyticum, M. canariasense, M. brisbanense, and M. novocastrense.</title>
        <authorList>
            <person name="Katahira K."/>
            <person name="Ogura Y."/>
            <person name="Gotoh Y."/>
            <person name="Hayashi T."/>
        </authorList>
    </citation>
    <scope>NUCLEOTIDE SEQUENCE [LARGE SCALE GENOMIC DNA]</scope>
    <source>
        <strain evidence="2 4">JCM18114</strain>
    </source>
</reference>
<keyword evidence="1" id="KW-0732">Signal</keyword>
<organism evidence="3 5">
    <name type="scientific">Mycolicibacterium novocastrense</name>
    <name type="common">Mycobacterium novocastrense</name>
    <dbReference type="NCBI Taxonomy" id="59813"/>
    <lineage>
        <taxon>Bacteria</taxon>
        <taxon>Bacillati</taxon>
        <taxon>Actinomycetota</taxon>
        <taxon>Actinomycetes</taxon>
        <taxon>Mycobacteriales</taxon>
        <taxon>Mycobacteriaceae</taxon>
        <taxon>Mycolicibacterium</taxon>
    </lineage>
</organism>
<dbReference type="Proteomes" id="UP001207528">
    <property type="component" value="Unassembled WGS sequence"/>
</dbReference>
<dbReference type="EMBL" id="BCTA01000036">
    <property type="protein sequence ID" value="GAT09802.1"/>
    <property type="molecule type" value="Genomic_DNA"/>
</dbReference>
<dbReference type="AlphaFoldDB" id="A0AAW5SL73"/>
<feature type="signal peptide" evidence="1">
    <location>
        <begin position="1"/>
        <end position="23"/>
    </location>
</feature>
<dbReference type="Proteomes" id="UP000069773">
    <property type="component" value="Unassembled WGS sequence"/>
</dbReference>
<dbReference type="RefSeq" id="WP_131808551.1">
    <property type="nucleotide sequence ID" value="NZ_BCTA01000036.1"/>
</dbReference>
<name>A0AAW5SL73_MYCNV</name>
<dbReference type="EMBL" id="JACKTI010000035">
    <property type="protein sequence ID" value="MCV7024186.1"/>
    <property type="molecule type" value="Genomic_DNA"/>
</dbReference>
<reference evidence="3" key="2">
    <citation type="submission" date="2020-07" db="EMBL/GenBank/DDBJ databases">
        <authorList>
            <person name="Pettersson B.M.F."/>
            <person name="Behra P.R.K."/>
            <person name="Ramesh M."/>
            <person name="Das S."/>
            <person name="Dasgupta S."/>
            <person name="Kirsebom L.A."/>
        </authorList>
    </citation>
    <scope>NUCLEOTIDE SEQUENCE</scope>
    <source>
        <strain evidence="3">DSM 44203</strain>
    </source>
</reference>
<accession>A0AAW5SL73</accession>
<comment type="caution">
    <text evidence="3">The sequence shown here is derived from an EMBL/GenBank/DDBJ whole genome shotgun (WGS) entry which is preliminary data.</text>
</comment>
<evidence type="ECO:0008006" key="6">
    <source>
        <dbReference type="Google" id="ProtNLM"/>
    </source>
</evidence>
<reference evidence="3" key="3">
    <citation type="journal article" date="2022" name="BMC Genomics">
        <title>Comparative genome analysis of mycobacteria focusing on tRNA and non-coding RNA.</title>
        <authorList>
            <person name="Behra P.R.K."/>
            <person name="Pettersson B.M.F."/>
            <person name="Ramesh M."/>
            <person name="Das S."/>
            <person name="Dasgupta S."/>
            <person name="Kirsebom L.A."/>
        </authorList>
    </citation>
    <scope>NUCLEOTIDE SEQUENCE</scope>
    <source>
        <strain evidence="3">DSM 44203</strain>
    </source>
</reference>
<feature type="chain" id="PRO_5043879601" description="Secreted protein" evidence="1">
    <location>
        <begin position="24"/>
        <end position="161"/>
    </location>
</feature>
<keyword evidence="4" id="KW-1185">Reference proteome</keyword>
<gene>
    <name evidence="3" type="ORF">H7I77_12640</name>
    <name evidence="2" type="ORF">RMCN_2935</name>
</gene>
<evidence type="ECO:0000313" key="3">
    <source>
        <dbReference type="EMBL" id="MCV7024186.1"/>
    </source>
</evidence>
<evidence type="ECO:0000256" key="1">
    <source>
        <dbReference type="SAM" id="SignalP"/>
    </source>
</evidence>
<evidence type="ECO:0000313" key="5">
    <source>
        <dbReference type="Proteomes" id="UP001207528"/>
    </source>
</evidence>
<evidence type="ECO:0000313" key="2">
    <source>
        <dbReference type="EMBL" id="GAT09802.1"/>
    </source>
</evidence>